<dbReference type="Gene3D" id="3.40.50.300">
    <property type="entry name" value="P-loop containing nucleotide triphosphate hydrolases"/>
    <property type="match status" value="2"/>
</dbReference>
<dbReference type="GO" id="GO:0005634">
    <property type="term" value="C:nucleus"/>
    <property type="evidence" value="ECO:0007669"/>
    <property type="project" value="TreeGrafter"/>
</dbReference>
<dbReference type="EC" id="5.6.2.4" evidence="7"/>
<feature type="compositionally biased region" description="Polar residues" evidence="8">
    <location>
        <begin position="753"/>
        <end position="764"/>
    </location>
</feature>
<dbReference type="STRING" id="155417.A0A4V1X940"/>
<evidence type="ECO:0000256" key="1">
    <source>
        <dbReference type="ARBA" id="ARBA00005446"/>
    </source>
</evidence>
<dbReference type="SUPFAM" id="SSF52540">
    <property type="entry name" value="P-loop containing nucleoside triphosphate hydrolases"/>
    <property type="match status" value="1"/>
</dbReference>
<dbReference type="Pfam" id="PF00271">
    <property type="entry name" value="Helicase_C"/>
    <property type="match status" value="1"/>
</dbReference>
<dbReference type="InterPro" id="IPR036388">
    <property type="entry name" value="WH-like_DNA-bd_sf"/>
</dbReference>
<proteinExistence type="inferred from homology"/>
<feature type="domain" description="Helicase C-terminal" evidence="10">
    <location>
        <begin position="291"/>
        <end position="442"/>
    </location>
</feature>
<comment type="similarity">
    <text evidence="1">Belongs to the helicase family. RecQ subfamily.</text>
</comment>
<gene>
    <name evidence="11" type="ORF">DL764_008980</name>
</gene>
<evidence type="ECO:0000256" key="4">
    <source>
        <dbReference type="ARBA" id="ARBA00022806"/>
    </source>
</evidence>
<dbReference type="GO" id="GO:0000724">
    <property type="term" value="P:double-strand break repair via homologous recombination"/>
    <property type="evidence" value="ECO:0007669"/>
    <property type="project" value="TreeGrafter"/>
</dbReference>
<dbReference type="GO" id="GO:0009378">
    <property type="term" value="F:four-way junction helicase activity"/>
    <property type="evidence" value="ECO:0007669"/>
    <property type="project" value="TreeGrafter"/>
</dbReference>
<keyword evidence="2" id="KW-0547">Nucleotide-binding</keyword>
<evidence type="ECO:0000313" key="11">
    <source>
        <dbReference type="EMBL" id="RYO86660.1"/>
    </source>
</evidence>
<dbReference type="InterPro" id="IPR011545">
    <property type="entry name" value="DEAD/DEAH_box_helicase_dom"/>
</dbReference>
<dbReference type="GO" id="GO:0005694">
    <property type="term" value="C:chromosome"/>
    <property type="evidence" value="ECO:0007669"/>
    <property type="project" value="TreeGrafter"/>
</dbReference>
<feature type="region of interest" description="Disordered" evidence="8">
    <location>
        <begin position="725"/>
        <end position="785"/>
    </location>
</feature>
<dbReference type="GO" id="GO:0043138">
    <property type="term" value="F:3'-5' DNA helicase activity"/>
    <property type="evidence" value="ECO:0007669"/>
    <property type="project" value="UniProtKB-EC"/>
</dbReference>
<name>A0A4V1X940_9PEZI</name>
<dbReference type="InterPro" id="IPR014001">
    <property type="entry name" value="Helicase_ATP-bd"/>
</dbReference>
<evidence type="ECO:0000256" key="7">
    <source>
        <dbReference type="ARBA" id="ARBA00034808"/>
    </source>
</evidence>
<evidence type="ECO:0000256" key="2">
    <source>
        <dbReference type="ARBA" id="ARBA00022741"/>
    </source>
</evidence>
<feature type="domain" description="Helicase ATP-binding" evidence="9">
    <location>
        <begin position="80"/>
        <end position="264"/>
    </location>
</feature>
<accession>A0A4V1X940</accession>
<protein>
    <recommendedName>
        <fullName evidence="7">DNA 3'-5' helicase</fullName>
        <ecNumber evidence="7">5.6.2.4</ecNumber>
    </recommendedName>
</protein>
<keyword evidence="5" id="KW-0067">ATP-binding</keyword>
<dbReference type="GO" id="GO:0016787">
    <property type="term" value="F:hydrolase activity"/>
    <property type="evidence" value="ECO:0007669"/>
    <property type="project" value="UniProtKB-KW"/>
</dbReference>
<dbReference type="SMART" id="SM00487">
    <property type="entry name" value="DEXDc"/>
    <property type="match status" value="1"/>
</dbReference>
<evidence type="ECO:0000313" key="12">
    <source>
        <dbReference type="Proteomes" id="UP000293360"/>
    </source>
</evidence>
<evidence type="ECO:0000256" key="8">
    <source>
        <dbReference type="SAM" id="MobiDB-lite"/>
    </source>
</evidence>
<feature type="compositionally biased region" description="Low complexity" evidence="8">
    <location>
        <begin position="765"/>
        <end position="785"/>
    </location>
</feature>
<keyword evidence="3" id="KW-0378">Hydrolase</keyword>
<evidence type="ECO:0000256" key="6">
    <source>
        <dbReference type="ARBA" id="ARBA00034617"/>
    </source>
</evidence>
<comment type="catalytic activity">
    <reaction evidence="6">
        <text>Couples ATP hydrolysis with the unwinding of duplex DNA by translocating in the 3'-5' direction.</text>
        <dbReference type="EC" id="5.6.2.4"/>
    </reaction>
</comment>
<keyword evidence="12" id="KW-1185">Reference proteome</keyword>
<dbReference type="GO" id="GO:0005737">
    <property type="term" value="C:cytoplasm"/>
    <property type="evidence" value="ECO:0007669"/>
    <property type="project" value="TreeGrafter"/>
</dbReference>
<dbReference type="InterPro" id="IPR001650">
    <property type="entry name" value="Helicase_C-like"/>
</dbReference>
<organism evidence="11 12">
    <name type="scientific">Monosporascus ibericus</name>
    <dbReference type="NCBI Taxonomy" id="155417"/>
    <lineage>
        <taxon>Eukaryota</taxon>
        <taxon>Fungi</taxon>
        <taxon>Dikarya</taxon>
        <taxon>Ascomycota</taxon>
        <taxon>Pezizomycotina</taxon>
        <taxon>Sordariomycetes</taxon>
        <taxon>Xylariomycetidae</taxon>
        <taxon>Xylariales</taxon>
        <taxon>Xylariales incertae sedis</taxon>
        <taxon>Monosporascus</taxon>
    </lineage>
</organism>
<dbReference type="PROSITE" id="PS51194">
    <property type="entry name" value="HELICASE_CTER"/>
    <property type="match status" value="1"/>
</dbReference>
<dbReference type="NCBIfam" id="TIGR00614">
    <property type="entry name" value="recQ_fam"/>
    <property type="match status" value="1"/>
</dbReference>
<evidence type="ECO:0000259" key="10">
    <source>
        <dbReference type="PROSITE" id="PS51194"/>
    </source>
</evidence>
<dbReference type="EMBL" id="QJNU01000773">
    <property type="protein sequence ID" value="RYO86660.1"/>
    <property type="molecule type" value="Genomic_DNA"/>
</dbReference>
<dbReference type="Gene3D" id="1.10.10.10">
    <property type="entry name" value="Winged helix-like DNA-binding domain superfamily/Winged helix DNA-binding domain"/>
    <property type="match status" value="1"/>
</dbReference>
<dbReference type="GO" id="GO:0003676">
    <property type="term" value="F:nucleic acid binding"/>
    <property type="evidence" value="ECO:0007669"/>
    <property type="project" value="InterPro"/>
</dbReference>
<dbReference type="PROSITE" id="PS51192">
    <property type="entry name" value="HELICASE_ATP_BIND_1"/>
    <property type="match status" value="1"/>
</dbReference>
<evidence type="ECO:0000259" key="9">
    <source>
        <dbReference type="PROSITE" id="PS51192"/>
    </source>
</evidence>
<dbReference type="AlphaFoldDB" id="A0A4V1X940"/>
<evidence type="ECO:0000256" key="3">
    <source>
        <dbReference type="ARBA" id="ARBA00022801"/>
    </source>
</evidence>
<evidence type="ECO:0000256" key="5">
    <source>
        <dbReference type="ARBA" id="ARBA00022840"/>
    </source>
</evidence>
<comment type="caution">
    <text evidence="11">The sequence shown here is derived from an EMBL/GenBank/DDBJ whole genome shotgun (WGS) entry which is preliminary data.</text>
</comment>
<dbReference type="Proteomes" id="UP000293360">
    <property type="component" value="Unassembled WGS sequence"/>
</dbReference>
<keyword evidence="4" id="KW-0347">Helicase</keyword>
<dbReference type="PANTHER" id="PTHR13710">
    <property type="entry name" value="DNA HELICASE RECQ FAMILY MEMBER"/>
    <property type="match status" value="1"/>
</dbReference>
<dbReference type="Pfam" id="PF00270">
    <property type="entry name" value="DEAD"/>
    <property type="match status" value="1"/>
</dbReference>
<dbReference type="InterPro" id="IPR004589">
    <property type="entry name" value="DNA_helicase_ATP-dep_RecQ"/>
</dbReference>
<dbReference type="PANTHER" id="PTHR13710:SF120">
    <property type="entry name" value="BIFUNCTIONAL 3'-5' EXONUCLEASE_ATP-DEPENDENT HELICASE WRN"/>
    <property type="match status" value="1"/>
</dbReference>
<reference evidence="11 12" key="1">
    <citation type="submission" date="2018-06" db="EMBL/GenBank/DDBJ databases">
        <title>Complete Genomes of Monosporascus.</title>
        <authorList>
            <person name="Robinson A.J."/>
            <person name="Natvig D.O."/>
        </authorList>
    </citation>
    <scope>NUCLEOTIDE SEQUENCE [LARGE SCALE GENOMIC DNA]</scope>
    <source>
        <strain evidence="11 12">CBS 110550</strain>
    </source>
</reference>
<dbReference type="GO" id="GO:0005524">
    <property type="term" value="F:ATP binding"/>
    <property type="evidence" value="ECO:0007669"/>
    <property type="project" value="UniProtKB-KW"/>
</dbReference>
<dbReference type="OrthoDB" id="10261556at2759"/>
<dbReference type="FunFam" id="3.40.50.300:FF:001389">
    <property type="entry name" value="ATP-dependent DNA helicase RecQ"/>
    <property type="match status" value="1"/>
</dbReference>
<dbReference type="InterPro" id="IPR027417">
    <property type="entry name" value="P-loop_NTPase"/>
</dbReference>
<sequence length="785" mass="88303">MSDYDSGDDLLADINIDGLVATSKRARSNDEDDYQQSEQKQVCKRIKVKDNDVHHEARAHQILKDRFGFDDFRHEQRSAIQSILRGENTLVIFPTGAGKSLCYQIPAIAFEQLDAESGDGRPDGSGITIVVSPLIALMKDQVDSLKRKGISAECMDSTKTYEQQQETKRALREGRLRLLYCAPERLNNEGFVESMKYVPGGIRLIAVDEAHCISEWGHSFRPDYLKVARFAEEIKAERVICLTATATPRVADDVCKAFNIKESNVYRTSPYRPNLQLLAESMKTKQDKYPRLFEFLRMYRGSTLVYVTLQKQAEVLADDLQAQGFNAVAFHAGLGSEEKAKIQDEFMASEIPIVVATIAFGMGIDKPDIRNIIHFDLSSTVEEYSQQIGRAGRDGLESHCMFYICPEDFYLRENFARGDLPSRDSLRGLLKEVFNQEVIDIARGEGFKINHYQLSQDYDIRPSPLNILLATLELRFGLFRAVTPEYSSYKYEATNKYGYFTKIEKTRAGRAIFNNAKKAVKLYDIDVTATARDLGMPRNDIVRRLNELNDIGALVLKVSGVQNKYRVLKPLPQTDEEIDDLVDKLYADMESREIDALNRVQQVADLITGSKCFAHALADHFGMGLPDGKTSCGHCTYCLTGKPIVLPPKPHRPVDISGINKILDACDVRDDPRFLARVAFGIKSPRVTRLKLDKIQEFASLEDHDFDSLLKEFTRACDAVAREPNVQREPLVKRESNSARGSATKRGRDAKRGSSSSGHGSYNQRGSYNGRGSYGSFSRGGSYRK</sequence>
<dbReference type="CDD" id="cd18018">
    <property type="entry name" value="DEXHc_RecQ4-like"/>
    <property type="match status" value="1"/>
</dbReference>
<dbReference type="SMART" id="SM00490">
    <property type="entry name" value="HELICc"/>
    <property type="match status" value="1"/>
</dbReference>